<evidence type="ECO:0000313" key="3">
    <source>
        <dbReference type="Proteomes" id="UP000432350"/>
    </source>
</evidence>
<evidence type="ECO:0000256" key="1">
    <source>
        <dbReference type="SAM" id="Phobius"/>
    </source>
</evidence>
<proteinExistence type="predicted"/>
<protein>
    <submittedName>
        <fullName evidence="2">Uncharacterized protein</fullName>
    </submittedName>
</protein>
<reference evidence="2 3" key="1">
    <citation type="submission" date="2019-10" db="EMBL/GenBank/DDBJ databases">
        <authorList>
            <person name="Karimi E."/>
        </authorList>
    </citation>
    <scope>NUCLEOTIDE SEQUENCE [LARGE SCALE GENOMIC DNA]</scope>
    <source>
        <strain evidence="2">Sphingobacterium sp. 8BC</strain>
    </source>
</reference>
<dbReference type="AlphaFoldDB" id="A0A654BFJ4"/>
<gene>
    <name evidence="2" type="ORF">SPHINGO8BC_50002</name>
</gene>
<keyword evidence="1" id="KW-0472">Membrane</keyword>
<keyword evidence="1" id="KW-1133">Transmembrane helix</keyword>
<keyword evidence="1" id="KW-0812">Transmembrane</keyword>
<sequence>MRQIATIWRNFELVLLASAFIAIYVVYKQLRNRFVAFAYASGGLYGPCL</sequence>
<dbReference type="EMBL" id="CABWMV010000024">
    <property type="protein sequence ID" value="VXC78168.1"/>
    <property type="molecule type" value="Genomic_DNA"/>
</dbReference>
<feature type="transmembrane region" description="Helical" evidence="1">
    <location>
        <begin position="6"/>
        <end position="27"/>
    </location>
</feature>
<evidence type="ECO:0000313" key="2">
    <source>
        <dbReference type="EMBL" id="VXC78168.1"/>
    </source>
</evidence>
<dbReference type="Proteomes" id="UP000432350">
    <property type="component" value="Unassembled WGS sequence"/>
</dbReference>
<name>A0A654BFJ4_SPHMU</name>
<organism evidence="2 3">
    <name type="scientific">Sphingobacterium multivorum</name>
    <dbReference type="NCBI Taxonomy" id="28454"/>
    <lineage>
        <taxon>Bacteria</taxon>
        <taxon>Pseudomonadati</taxon>
        <taxon>Bacteroidota</taxon>
        <taxon>Sphingobacteriia</taxon>
        <taxon>Sphingobacteriales</taxon>
        <taxon>Sphingobacteriaceae</taxon>
        <taxon>Sphingobacterium</taxon>
    </lineage>
</organism>
<accession>A0A654BFJ4</accession>